<gene>
    <name evidence="2" type="ORF">DFH05DRAFT_1411184</name>
</gene>
<evidence type="ECO:0000256" key="1">
    <source>
        <dbReference type="SAM" id="MobiDB-lite"/>
    </source>
</evidence>
<feature type="region of interest" description="Disordered" evidence="1">
    <location>
        <begin position="107"/>
        <end position="158"/>
    </location>
</feature>
<feature type="region of interest" description="Disordered" evidence="1">
    <location>
        <begin position="1"/>
        <end position="58"/>
    </location>
</feature>
<dbReference type="Proteomes" id="UP001142393">
    <property type="component" value="Unassembled WGS sequence"/>
</dbReference>
<reference evidence="2 3" key="1">
    <citation type="journal article" date="2023" name="Proc. Natl. Acad. Sci. U.S.A.">
        <title>A global phylogenomic analysis of the shiitake genus Lentinula.</title>
        <authorList>
            <person name="Sierra-Patev S."/>
            <person name="Min B."/>
            <person name="Naranjo-Ortiz M."/>
            <person name="Looney B."/>
            <person name="Konkel Z."/>
            <person name="Slot J.C."/>
            <person name="Sakamoto Y."/>
            <person name="Steenwyk J.L."/>
            <person name="Rokas A."/>
            <person name="Carro J."/>
            <person name="Camarero S."/>
            <person name="Ferreira P."/>
            <person name="Molpeceres G."/>
            <person name="Ruiz-Duenas F.J."/>
            <person name="Serrano A."/>
            <person name="Henrissat B."/>
            <person name="Drula E."/>
            <person name="Hughes K.W."/>
            <person name="Mata J.L."/>
            <person name="Ishikawa N.K."/>
            <person name="Vargas-Isla R."/>
            <person name="Ushijima S."/>
            <person name="Smith C.A."/>
            <person name="Donoghue J."/>
            <person name="Ahrendt S."/>
            <person name="Andreopoulos W."/>
            <person name="He G."/>
            <person name="LaButti K."/>
            <person name="Lipzen A."/>
            <person name="Ng V."/>
            <person name="Riley R."/>
            <person name="Sandor L."/>
            <person name="Barry K."/>
            <person name="Martinez A.T."/>
            <person name="Xiao Y."/>
            <person name="Gibbons J.G."/>
            <person name="Terashima K."/>
            <person name="Grigoriev I.V."/>
            <person name="Hibbett D."/>
        </authorList>
    </citation>
    <scope>NUCLEOTIDE SEQUENCE [LARGE SCALE GENOMIC DNA]</scope>
    <source>
        <strain evidence="2 3">TFB7810</strain>
    </source>
</reference>
<feature type="compositionally biased region" description="Basic and acidic residues" evidence="1">
    <location>
        <begin position="40"/>
        <end position="51"/>
    </location>
</feature>
<feature type="compositionally biased region" description="Low complexity" evidence="1">
    <location>
        <begin position="1"/>
        <end position="13"/>
    </location>
</feature>
<feature type="compositionally biased region" description="Basic and acidic residues" evidence="1">
    <location>
        <begin position="138"/>
        <end position="157"/>
    </location>
</feature>
<protein>
    <recommendedName>
        <fullName evidence="4">Histone deacetylase complex subunit SAP30 Sin3 binding domain-containing protein</fullName>
    </recommendedName>
</protein>
<evidence type="ECO:0008006" key="4">
    <source>
        <dbReference type="Google" id="ProtNLM"/>
    </source>
</evidence>
<comment type="caution">
    <text evidence="2">The sequence shown here is derived from an EMBL/GenBank/DDBJ whole genome shotgun (WGS) entry which is preliminary data.</text>
</comment>
<dbReference type="AlphaFoldDB" id="A0A9W8PC28"/>
<name>A0A9W8PC28_9AGAR</name>
<evidence type="ECO:0000313" key="3">
    <source>
        <dbReference type="Proteomes" id="UP001142393"/>
    </source>
</evidence>
<proteinExistence type="predicted"/>
<sequence length="218" mass="24113">MSGIAQSASSRSRNQNRKKANEDASYVGPAVPSAAGVKRQAADRAEGDFSRAKRKKVEAVPVVQNKLDNDNKISLVDFAKMPSPFVYRYLSTFDLIPVIRPLPSTAEEPPPPYSLSSDFPQSSRAPSPIPVTTPANRPRRELHPKDQSRRRSPRLSEEDGIFQRTPILADVHDLHLVLAGIAENHFREMAPINGREEVDTLAAFMFAVGDKTRGGRMK</sequence>
<accession>A0A9W8PC28</accession>
<feature type="compositionally biased region" description="Polar residues" evidence="1">
    <location>
        <begin position="114"/>
        <end position="125"/>
    </location>
</feature>
<evidence type="ECO:0000313" key="2">
    <source>
        <dbReference type="EMBL" id="KAJ3751124.1"/>
    </source>
</evidence>
<dbReference type="EMBL" id="JANVFU010000001">
    <property type="protein sequence ID" value="KAJ3751124.1"/>
    <property type="molecule type" value="Genomic_DNA"/>
</dbReference>
<organism evidence="2 3">
    <name type="scientific">Lentinula detonsa</name>
    <dbReference type="NCBI Taxonomy" id="2804962"/>
    <lineage>
        <taxon>Eukaryota</taxon>
        <taxon>Fungi</taxon>
        <taxon>Dikarya</taxon>
        <taxon>Basidiomycota</taxon>
        <taxon>Agaricomycotina</taxon>
        <taxon>Agaricomycetes</taxon>
        <taxon>Agaricomycetidae</taxon>
        <taxon>Agaricales</taxon>
        <taxon>Marasmiineae</taxon>
        <taxon>Omphalotaceae</taxon>
        <taxon>Lentinula</taxon>
    </lineage>
</organism>
<keyword evidence="3" id="KW-1185">Reference proteome</keyword>